<proteinExistence type="predicted"/>
<accession>A0A2X1QDN3</accession>
<sequence>MTNTGTIFTIPKLNRLAFVCYFQNIDTTETISLLRNIKQPLISQTFHISSLALYPAER</sequence>
<dbReference type="EMBL" id="UASN01000016">
    <property type="protein sequence ID" value="SPX54495.1"/>
    <property type="molecule type" value="Genomic_DNA"/>
</dbReference>
<evidence type="ECO:0000313" key="2">
    <source>
        <dbReference type="Proteomes" id="UP000251123"/>
    </source>
</evidence>
<dbReference type="Proteomes" id="UP000251123">
    <property type="component" value="Unassembled WGS sequence"/>
</dbReference>
<dbReference type="AlphaFoldDB" id="A0A2X1QDN3"/>
<gene>
    <name evidence="1" type="ORF">NCTC9601_01634</name>
</gene>
<protein>
    <submittedName>
        <fullName evidence="1">Uncharacterized protein</fullName>
    </submittedName>
</protein>
<organism evidence="1 2">
    <name type="scientific">Klebsiella pneumoniae</name>
    <dbReference type="NCBI Taxonomy" id="573"/>
    <lineage>
        <taxon>Bacteria</taxon>
        <taxon>Pseudomonadati</taxon>
        <taxon>Pseudomonadota</taxon>
        <taxon>Gammaproteobacteria</taxon>
        <taxon>Enterobacterales</taxon>
        <taxon>Enterobacteriaceae</taxon>
        <taxon>Klebsiella/Raoultella group</taxon>
        <taxon>Klebsiella</taxon>
        <taxon>Klebsiella pneumoniae complex</taxon>
    </lineage>
</organism>
<reference evidence="1 2" key="1">
    <citation type="submission" date="2018-06" db="EMBL/GenBank/DDBJ databases">
        <authorList>
            <consortium name="Pathogen Informatics"/>
            <person name="Doyle S."/>
        </authorList>
    </citation>
    <scope>NUCLEOTIDE SEQUENCE [LARGE SCALE GENOMIC DNA]</scope>
    <source>
        <strain evidence="1 2">NCTC9601</strain>
    </source>
</reference>
<evidence type="ECO:0000313" key="1">
    <source>
        <dbReference type="EMBL" id="SPX54495.1"/>
    </source>
</evidence>
<name>A0A2X1QDN3_KLEPN</name>